<dbReference type="AlphaFoldDB" id="Q2S762"/>
<dbReference type="eggNOG" id="COG4625">
    <property type="taxonomic scope" value="Bacteria"/>
</dbReference>
<keyword evidence="3" id="KW-1185">Reference proteome</keyword>
<feature type="chain" id="PRO_5004215128" description="PEP-CTERM protein-sorting domain-containing protein" evidence="1">
    <location>
        <begin position="25"/>
        <end position="485"/>
    </location>
</feature>
<evidence type="ECO:0000256" key="1">
    <source>
        <dbReference type="SAM" id="SignalP"/>
    </source>
</evidence>
<dbReference type="HOGENOM" id="CLU_044193_0_0_6"/>
<evidence type="ECO:0000313" key="3">
    <source>
        <dbReference type="Proteomes" id="UP000000238"/>
    </source>
</evidence>
<feature type="signal peptide" evidence="1">
    <location>
        <begin position="1"/>
        <end position="24"/>
    </location>
</feature>
<sequence>MKTSNNSLLFSSIVFVACASTSQAALIEWNGSEGSDFNNGANWSGGATPSVTDTAKFSTDGSHAVLSDNASIGELSAAEGAVTVDLNENNLDAERGVTVKSQLTIKNGKFNETVGDSGPPKIIAVGNDDVTNSSLVFDNVSFGDNFVNQGSLQYEIGKDGAGALRFENGSSAWGQSATIGKSGELSLSGGSTLSLTNELYGYGGRIAIKEGSRVTATGASVANTNVLVDGEGSLFEMGPNGALGTAKFQNGGKGQGWGVSLGDVTIDGAGSSFTSEGESEVRKLEIRNHGELIADNLSLSRESQISLGEGKISTSSLDMNGGALSGSGEIKGNLNNTRGGVVSTGEFGGSIRVEGDYTQDESSKLEITLGDWSTLGGYELNIDGVANLDGVLQINLWDEFKPRLHDFFTLINADKINGMFSDFVLPDLGFGMHWDWGYRRSYAGVNSFGLRIVSSASSKPVPEPYVFVLMALSLAGMAGVRLLRK</sequence>
<dbReference type="PROSITE" id="PS51257">
    <property type="entry name" value="PROKAR_LIPOPROTEIN"/>
    <property type="match status" value="1"/>
</dbReference>
<organism evidence="2 3">
    <name type="scientific">Hahella chejuensis (strain KCTC 2396)</name>
    <dbReference type="NCBI Taxonomy" id="349521"/>
    <lineage>
        <taxon>Bacteria</taxon>
        <taxon>Pseudomonadati</taxon>
        <taxon>Pseudomonadota</taxon>
        <taxon>Gammaproteobacteria</taxon>
        <taxon>Oceanospirillales</taxon>
        <taxon>Hahellaceae</taxon>
        <taxon>Hahella</taxon>
    </lineage>
</organism>
<accession>Q2S762</accession>
<reference evidence="2 3" key="1">
    <citation type="journal article" date="2005" name="Nucleic Acids Res.">
        <title>Genomic blueprint of Hahella chejuensis, a marine microbe producing an algicidal agent.</title>
        <authorList>
            <person name="Jeong H."/>
            <person name="Yim J.H."/>
            <person name="Lee C."/>
            <person name="Choi S.-H."/>
            <person name="Park Y.K."/>
            <person name="Yoon S.H."/>
            <person name="Hur C.-G."/>
            <person name="Kang H.-Y."/>
            <person name="Kim D."/>
            <person name="Lee H.H."/>
            <person name="Park K.H."/>
            <person name="Park S.-H."/>
            <person name="Park H.-S."/>
            <person name="Lee H.K."/>
            <person name="Oh T.K."/>
            <person name="Kim J.F."/>
        </authorList>
    </citation>
    <scope>NUCLEOTIDE SEQUENCE [LARGE SCALE GENOMIC DNA]</scope>
    <source>
        <strain evidence="2 3">KCTC 2396</strain>
    </source>
</reference>
<keyword evidence="1" id="KW-0732">Signal</keyword>
<dbReference type="EMBL" id="CP000155">
    <property type="protein sequence ID" value="ABC33512.1"/>
    <property type="molecule type" value="Genomic_DNA"/>
</dbReference>
<gene>
    <name evidence="2" type="ordered locus">HCH_06894</name>
</gene>
<evidence type="ECO:0000313" key="2">
    <source>
        <dbReference type="EMBL" id="ABC33512.1"/>
    </source>
</evidence>
<protein>
    <recommendedName>
        <fullName evidence="4">PEP-CTERM protein-sorting domain-containing protein</fullName>
    </recommendedName>
</protein>
<evidence type="ECO:0008006" key="4">
    <source>
        <dbReference type="Google" id="ProtNLM"/>
    </source>
</evidence>
<dbReference type="Proteomes" id="UP000000238">
    <property type="component" value="Chromosome"/>
</dbReference>
<name>Q2S762_HAHCH</name>
<proteinExistence type="predicted"/>
<dbReference type="KEGG" id="hch:HCH_06894"/>